<comment type="caution">
    <text evidence="2">The sequence shown here is derived from an EMBL/GenBank/DDBJ whole genome shotgun (WGS) entry which is preliminary data.</text>
</comment>
<dbReference type="EMBL" id="LVVM01006349">
    <property type="protein sequence ID" value="OJA08288.1"/>
    <property type="molecule type" value="Genomic_DNA"/>
</dbReference>
<proteinExistence type="predicted"/>
<protein>
    <submittedName>
        <fullName evidence="2">Uncharacterized protein</fullName>
    </submittedName>
</protein>
<keyword evidence="3" id="KW-1185">Reference proteome</keyword>
<feature type="region of interest" description="Disordered" evidence="1">
    <location>
        <begin position="1"/>
        <end position="26"/>
    </location>
</feature>
<evidence type="ECO:0000256" key="1">
    <source>
        <dbReference type="SAM" id="MobiDB-lite"/>
    </source>
</evidence>
<evidence type="ECO:0000313" key="3">
    <source>
        <dbReference type="Proteomes" id="UP000183567"/>
    </source>
</evidence>
<gene>
    <name evidence="2" type="ORF">AZE42_07809</name>
</gene>
<dbReference type="Proteomes" id="UP000183567">
    <property type="component" value="Unassembled WGS sequence"/>
</dbReference>
<sequence length="95" mass="10675">MRVRRRQAEEGIGGRLCTPPGPRNRSHAQAFTILQGEVESIIHMKPRGTSEYDDRILEYLEDILGTAALRAPTETALSEVDRLAEETGRWPDCVL</sequence>
<dbReference type="OrthoDB" id="5575062at2759"/>
<organism evidence="2 3">
    <name type="scientific">Rhizopogon vesiculosus</name>
    <dbReference type="NCBI Taxonomy" id="180088"/>
    <lineage>
        <taxon>Eukaryota</taxon>
        <taxon>Fungi</taxon>
        <taxon>Dikarya</taxon>
        <taxon>Basidiomycota</taxon>
        <taxon>Agaricomycotina</taxon>
        <taxon>Agaricomycetes</taxon>
        <taxon>Agaricomycetidae</taxon>
        <taxon>Boletales</taxon>
        <taxon>Suillineae</taxon>
        <taxon>Rhizopogonaceae</taxon>
        <taxon>Rhizopogon</taxon>
    </lineage>
</organism>
<dbReference type="STRING" id="180088.A0A1J8Q4S2"/>
<dbReference type="AlphaFoldDB" id="A0A1J8Q4S2"/>
<evidence type="ECO:0000313" key="2">
    <source>
        <dbReference type="EMBL" id="OJA08288.1"/>
    </source>
</evidence>
<name>A0A1J8Q4S2_9AGAM</name>
<accession>A0A1J8Q4S2</accession>
<reference evidence="2 3" key="1">
    <citation type="submission" date="2016-03" db="EMBL/GenBank/DDBJ databases">
        <title>Comparative genomics of the ectomycorrhizal sister species Rhizopogon vinicolor and Rhizopogon vesiculosus (Basidiomycota: Boletales) reveals a divergence of the mating type B locus.</title>
        <authorList>
            <person name="Mujic A.B."/>
            <person name="Kuo A."/>
            <person name="Tritt A."/>
            <person name="Lipzen A."/>
            <person name="Chen C."/>
            <person name="Johnson J."/>
            <person name="Sharma A."/>
            <person name="Barry K."/>
            <person name="Grigoriev I.V."/>
            <person name="Spatafora J.W."/>
        </authorList>
    </citation>
    <scope>NUCLEOTIDE SEQUENCE [LARGE SCALE GENOMIC DNA]</scope>
    <source>
        <strain evidence="2 3">AM-OR11-056</strain>
    </source>
</reference>